<organism evidence="2 3">
    <name type="scientific">Marinomonas alcarazii</name>
    <dbReference type="NCBI Taxonomy" id="491949"/>
    <lineage>
        <taxon>Bacteria</taxon>
        <taxon>Pseudomonadati</taxon>
        <taxon>Pseudomonadota</taxon>
        <taxon>Gammaproteobacteria</taxon>
        <taxon>Oceanospirillales</taxon>
        <taxon>Oceanospirillaceae</taxon>
        <taxon>Marinomonas</taxon>
    </lineage>
</organism>
<evidence type="ECO:0000313" key="3">
    <source>
        <dbReference type="Proteomes" id="UP000247551"/>
    </source>
</evidence>
<comment type="caution">
    <text evidence="2">The sequence shown here is derived from an EMBL/GenBank/DDBJ whole genome shotgun (WGS) entry which is preliminary data.</text>
</comment>
<keyword evidence="1" id="KW-1133">Transmembrane helix</keyword>
<name>A0A318V303_9GAMM</name>
<dbReference type="Pfam" id="PF14316">
    <property type="entry name" value="DUF4381"/>
    <property type="match status" value="1"/>
</dbReference>
<evidence type="ECO:0000256" key="1">
    <source>
        <dbReference type="SAM" id="Phobius"/>
    </source>
</evidence>
<gene>
    <name evidence="2" type="ORF">DFP75_102330</name>
</gene>
<evidence type="ECO:0000313" key="2">
    <source>
        <dbReference type="EMBL" id="PYF83236.1"/>
    </source>
</evidence>
<keyword evidence="3" id="KW-1185">Reference proteome</keyword>
<proteinExistence type="predicted"/>
<sequence>MSAALTPLQSQAQTQAIDLPNKAYMLPQSIPMWPPAWWTWLVVAAIALVIIGLLVLWYRRHQKRAYRREALSNIRKTANDLTDKECIELCHEMVRRCLISEGKIETAALPSHTLFSSLDASMPKKRQFASLASEFIDGPYRNQIELTQEQRSTMIKYTCYWIRKHHA</sequence>
<dbReference type="RefSeq" id="WP_110573471.1">
    <property type="nucleotide sequence ID" value="NZ_QKLW01000002.1"/>
</dbReference>
<dbReference type="Proteomes" id="UP000247551">
    <property type="component" value="Unassembled WGS sequence"/>
</dbReference>
<accession>A0A318V303</accession>
<dbReference type="AlphaFoldDB" id="A0A318V303"/>
<feature type="transmembrane region" description="Helical" evidence="1">
    <location>
        <begin position="36"/>
        <end position="58"/>
    </location>
</feature>
<reference evidence="2 3" key="1">
    <citation type="submission" date="2018-06" db="EMBL/GenBank/DDBJ databases">
        <title>Genomic Encyclopedia of Type Strains, Phase III (KMG-III): the genomes of soil and plant-associated and newly described type strains.</title>
        <authorList>
            <person name="Whitman W."/>
        </authorList>
    </citation>
    <scope>NUCLEOTIDE SEQUENCE [LARGE SCALE GENOMIC DNA]</scope>
    <source>
        <strain evidence="2 3">CECT 7730</strain>
    </source>
</reference>
<keyword evidence="1" id="KW-0812">Transmembrane</keyword>
<dbReference type="EMBL" id="QKLW01000002">
    <property type="protein sequence ID" value="PYF83236.1"/>
    <property type="molecule type" value="Genomic_DNA"/>
</dbReference>
<protein>
    <submittedName>
        <fullName evidence="2">Uncharacterized protein DUF4381</fullName>
    </submittedName>
</protein>
<keyword evidence="1" id="KW-0472">Membrane</keyword>
<dbReference type="InterPro" id="IPR025489">
    <property type="entry name" value="DUF4381"/>
</dbReference>